<dbReference type="OrthoDB" id="2447950at2759"/>
<evidence type="ECO:0000313" key="1">
    <source>
        <dbReference type="EMBL" id="KAF0472336.1"/>
    </source>
</evidence>
<dbReference type="InterPro" id="IPR015797">
    <property type="entry name" value="NUDIX_hydrolase-like_dom_sf"/>
</dbReference>
<keyword evidence="2" id="KW-1185">Reference proteome</keyword>
<comment type="caution">
    <text evidence="1">The sequence shown here is derived from an EMBL/GenBank/DDBJ whole genome shotgun (WGS) entry which is preliminary data.</text>
</comment>
<organism evidence="1 2">
    <name type="scientific">Gigaspora margarita</name>
    <dbReference type="NCBI Taxonomy" id="4874"/>
    <lineage>
        <taxon>Eukaryota</taxon>
        <taxon>Fungi</taxon>
        <taxon>Fungi incertae sedis</taxon>
        <taxon>Mucoromycota</taxon>
        <taxon>Glomeromycotina</taxon>
        <taxon>Glomeromycetes</taxon>
        <taxon>Diversisporales</taxon>
        <taxon>Gigasporaceae</taxon>
        <taxon>Gigaspora</taxon>
    </lineage>
</organism>
<dbReference type="SUPFAM" id="SSF55811">
    <property type="entry name" value="Nudix"/>
    <property type="match status" value="1"/>
</dbReference>
<reference evidence="1 2" key="1">
    <citation type="journal article" date="2019" name="Environ. Microbiol.">
        <title>At the nexus of three kingdoms: the genome of the mycorrhizal fungus Gigaspora margarita provides insights into plant, endobacterial and fungal interactions.</title>
        <authorList>
            <person name="Venice F."/>
            <person name="Ghignone S."/>
            <person name="Salvioli di Fossalunga A."/>
            <person name="Amselem J."/>
            <person name="Novero M."/>
            <person name="Xianan X."/>
            <person name="Sedzielewska Toro K."/>
            <person name="Morin E."/>
            <person name="Lipzen A."/>
            <person name="Grigoriev I.V."/>
            <person name="Henrissat B."/>
            <person name="Martin F.M."/>
            <person name="Bonfante P."/>
        </authorList>
    </citation>
    <scope>NUCLEOTIDE SEQUENCE [LARGE SCALE GENOMIC DNA]</scope>
    <source>
        <strain evidence="1 2">BEG34</strain>
    </source>
</reference>
<evidence type="ECO:0000313" key="2">
    <source>
        <dbReference type="Proteomes" id="UP000439903"/>
    </source>
</evidence>
<proteinExistence type="predicted"/>
<dbReference type="Gene3D" id="3.90.79.10">
    <property type="entry name" value="Nucleoside Triphosphate Pyrophosphohydrolase"/>
    <property type="match status" value="1"/>
</dbReference>
<name>A0A8H3XJ51_GIGMA</name>
<dbReference type="EMBL" id="WTPW01000877">
    <property type="protein sequence ID" value="KAF0472336.1"/>
    <property type="molecule type" value="Genomic_DNA"/>
</dbReference>
<protein>
    <submittedName>
        <fullName evidence="1">Uncharacterized protein</fullName>
    </submittedName>
</protein>
<dbReference type="AlphaFoldDB" id="A0A8H3XJ51"/>
<dbReference type="Proteomes" id="UP000439903">
    <property type="component" value="Unassembled WGS sequence"/>
</dbReference>
<gene>
    <name evidence="1" type="ORF">F8M41_025042</name>
</gene>
<sequence length="125" mass="15029">MKENNETFEECPIRKTKEEANIEIKELNFINVHNGIEPSKYNKWFFCELKDLKKYKLTDSLKINLEQIIDIISKKCTSLKHKKKKKIKENDDEDNHSVISIPSKKEDIKTEDETRWKITNQKIRY</sequence>
<accession>A0A8H3XJ51</accession>